<evidence type="ECO:0000256" key="9">
    <source>
        <dbReference type="ARBA" id="ARBA00022960"/>
    </source>
</evidence>
<proteinExistence type="inferred from homology"/>
<gene>
    <name evidence="14" type="primary">murC</name>
    <name evidence="18" type="ORF">ENX07_01230</name>
</gene>
<evidence type="ECO:0000256" key="4">
    <source>
        <dbReference type="ARBA" id="ARBA00022490"/>
    </source>
</evidence>
<dbReference type="Gene3D" id="3.40.1190.10">
    <property type="entry name" value="Mur-like, catalytic domain"/>
    <property type="match status" value="1"/>
</dbReference>
<dbReference type="GO" id="GO:0008763">
    <property type="term" value="F:UDP-N-acetylmuramate-L-alanine ligase activity"/>
    <property type="evidence" value="ECO:0007669"/>
    <property type="project" value="UniProtKB-UniRule"/>
</dbReference>
<evidence type="ECO:0000256" key="11">
    <source>
        <dbReference type="ARBA" id="ARBA00023306"/>
    </source>
</evidence>
<dbReference type="Pfam" id="PF01225">
    <property type="entry name" value="Mur_ligase"/>
    <property type="match status" value="1"/>
</dbReference>
<accession>A0A7C3UNS0</accession>
<keyword evidence="6 14" id="KW-0132">Cell division</keyword>
<evidence type="ECO:0000256" key="12">
    <source>
        <dbReference type="ARBA" id="ARBA00023316"/>
    </source>
</evidence>
<dbReference type="EC" id="6.3.2.8" evidence="3 14"/>
<keyword evidence="11 14" id="KW-0131">Cell cycle</keyword>
<comment type="similarity">
    <text evidence="14">Belongs to the MurCDEF family.</text>
</comment>
<dbReference type="HAMAP" id="MF_00046">
    <property type="entry name" value="MurC"/>
    <property type="match status" value="1"/>
</dbReference>
<organism evidence="18">
    <name type="scientific">candidate division WOR-3 bacterium</name>
    <dbReference type="NCBI Taxonomy" id="2052148"/>
    <lineage>
        <taxon>Bacteria</taxon>
        <taxon>Bacteria division WOR-3</taxon>
    </lineage>
</organism>
<keyword evidence="5 14" id="KW-0436">Ligase</keyword>
<comment type="function">
    <text evidence="14">Cell wall formation.</text>
</comment>
<dbReference type="Pfam" id="PF08245">
    <property type="entry name" value="Mur_ligase_M"/>
    <property type="match status" value="1"/>
</dbReference>
<dbReference type="InterPro" id="IPR036565">
    <property type="entry name" value="Mur-like_cat_sf"/>
</dbReference>
<evidence type="ECO:0000256" key="3">
    <source>
        <dbReference type="ARBA" id="ARBA00012211"/>
    </source>
</evidence>
<dbReference type="GO" id="GO:0008360">
    <property type="term" value="P:regulation of cell shape"/>
    <property type="evidence" value="ECO:0007669"/>
    <property type="project" value="UniProtKB-KW"/>
</dbReference>
<feature type="domain" description="Mur ligase N-terminal catalytic" evidence="15">
    <location>
        <begin position="8"/>
        <end position="103"/>
    </location>
</feature>
<comment type="subcellular location">
    <subcellularLocation>
        <location evidence="1 14">Cytoplasm</location>
    </subcellularLocation>
</comment>
<dbReference type="AlphaFoldDB" id="A0A7C3UNS0"/>
<keyword evidence="8 14" id="KW-0067">ATP-binding</keyword>
<dbReference type="UniPathway" id="UPA00219"/>
<keyword evidence="7 14" id="KW-0547">Nucleotide-binding</keyword>
<dbReference type="SUPFAM" id="SSF53244">
    <property type="entry name" value="MurD-like peptide ligases, peptide-binding domain"/>
    <property type="match status" value="1"/>
</dbReference>
<name>A0A7C3UNS0_UNCW3</name>
<evidence type="ECO:0000259" key="17">
    <source>
        <dbReference type="Pfam" id="PF08245"/>
    </source>
</evidence>
<comment type="catalytic activity">
    <reaction evidence="13 14">
        <text>UDP-N-acetyl-alpha-D-muramate + L-alanine + ATP = UDP-N-acetyl-alpha-D-muramoyl-L-alanine + ADP + phosphate + H(+)</text>
        <dbReference type="Rhea" id="RHEA:23372"/>
        <dbReference type="ChEBI" id="CHEBI:15378"/>
        <dbReference type="ChEBI" id="CHEBI:30616"/>
        <dbReference type="ChEBI" id="CHEBI:43474"/>
        <dbReference type="ChEBI" id="CHEBI:57972"/>
        <dbReference type="ChEBI" id="CHEBI:70757"/>
        <dbReference type="ChEBI" id="CHEBI:83898"/>
        <dbReference type="ChEBI" id="CHEBI:456216"/>
        <dbReference type="EC" id="6.3.2.8"/>
    </reaction>
</comment>
<keyword evidence="10 14" id="KW-0573">Peptidoglycan synthesis</keyword>
<evidence type="ECO:0000256" key="1">
    <source>
        <dbReference type="ARBA" id="ARBA00004496"/>
    </source>
</evidence>
<dbReference type="GO" id="GO:0005737">
    <property type="term" value="C:cytoplasm"/>
    <property type="evidence" value="ECO:0007669"/>
    <property type="project" value="UniProtKB-SubCell"/>
</dbReference>
<feature type="domain" description="Mur ligase central" evidence="17">
    <location>
        <begin position="110"/>
        <end position="301"/>
    </location>
</feature>
<dbReference type="Pfam" id="PF02875">
    <property type="entry name" value="Mur_ligase_C"/>
    <property type="match status" value="1"/>
</dbReference>
<dbReference type="GO" id="GO:0005524">
    <property type="term" value="F:ATP binding"/>
    <property type="evidence" value="ECO:0007669"/>
    <property type="project" value="UniProtKB-UniRule"/>
</dbReference>
<evidence type="ECO:0000259" key="16">
    <source>
        <dbReference type="Pfam" id="PF02875"/>
    </source>
</evidence>
<dbReference type="GO" id="GO:0071555">
    <property type="term" value="P:cell wall organization"/>
    <property type="evidence" value="ECO:0007669"/>
    <property type="project" value="UniProtKB-KW"/>
</dbReference>
<reference evidence="18" key="1">
    <citation type="journal article" date="2020" name="mSystems">
        <title>Genome- and Community-Level Interaction Insights into Carbon Utilization and Element Cycling Functions of Hydrothermarchaeota in Hydrothermal Sediment.</title>
        <authorList>
            <person name="Zhou Z."/>
            <person name="Liu Y."/>
            <person name="Xu W."/>
            <person name="Pan J."/>
            <person name="Luo Z.H."/>
            <person name="Li M."/>
        </authorList>
    </citation>
    <scope>NUCLEOTIDE SEQUENCE [LARGE SCALE GENOMIC DNA]</scope>
    <source>
        <strain evidence="18">SpSt-906</strain>
    </source>
</reference>
<evidence type="ECO:0000256" key="5">
    <source>
        <dbReference type="ARBA" id="ARBA00022598"/>
    </source>
</evidence>
<dbReference type="SUPFAM" id="SSF53623">
    <property type="entry name" value="MurD-like peptide ligases, catalytic domain"/>
    <property type="match status" value="1"/>
</dbReference>
<keyword evidence="4 14" id="KW-0963">Cytoplasm</keyword>
<keyword evidence="12 14" id="KW-0961">Cell wall biogenesis/degradation</keyword>
<evidence type="ECO:0000256" key="6">
    <source>
        <dbReference type="ARBA" id="ARBA00022618"/>
    </source>
</evidence>
<keyword evidence="9 14" id="KW-0133">Cell shape</keyword>
<feature type="domain" description="Mur ligase C-terminal" evidence="16">
    <location>
        <begin position="323"/>
        <end position="454"/>
    </location>
</feature>
<evidence type="ECO:0000256" key="8">
    <source>
        <dbReference type="ARBA" id="ARBA00022840"/>
    </source>
</evidence>
<comment type="caution">
    <text evidence="18">The sequence shown here is derived from an EMBL/GenBank/DDBJ whole genome shotgun (WGS) entry which is preliminary data.</text>
</comment>
<comment type="pathway">
    <text evidence="2 14">Cell wall biogenesis; peptidoglycan biosynthesis.</text>
</comment>
<dbReference type="PANTHER" id="PTHR43445">
    <property type="entry name" value="UDP-N-ACETYLMURAMATE--L-ALANINE LIGASE-RELATED"/>
    <property type="match status" value="1"/>
</dbReference>
<dbReference type="NCBIfam" id="TIGR01082">
    <property type="entry name" value="murC"/>
    <property type="match status" value="1"/>
</dbReference>
<protein>
    <recommendedName>
        <fullName evidence="3 14">UDP-N-acetylmuramate--L-alanine ligase</fullName>
        <ecNumber evidence="3 14">6.3.2.8</ecNumber>
    </recommendedName>
    <alternativeName>
        <fullName evidence="14">UDP-N-acetylmuramoyl-L-alanine synthetase</fullName>
    </alternativeName>
</protein>
<dbReference type="Gene3D" id="3.90.190.20">
    <property type="entry name" value="Mur ligase, C-terminal domain"/>
    <property type="match status" value="1"/>
</dbReference>
<evidence type="ECO:0000256" key="14">
    <source>
        <dbReference type="HAMAP-Rule" id="MF_00046"/>
    </source>
</evidence>
<dbReference type="PANTHER" id="PTHR43445:SF3">
    <property type="entry name" value="UDP-N-ACETYLMURAMATE--L-ALANINE LIGASE"/>
    <property type="match status" value="1"/>
</dbReference>
<evidence type="ECO:0000256" key="7">
    <source>
        <dbReference type="ARBA" id="ARBA00022741"/>
    </source>
</evidence>
<dbReference type="InterPro" id="IPR050061">
    <property type="entry name" value="MurCDEF_pg_biosynth"/>
</dbReference>
<sequence>MLSQLRRFHFTGIGGAGMSGLALILKNSGFEVTGSDLQRSETTISLEKEGIKIFYDHKEENIGDCQVLVYSSACASDNPEIVAARRSGRIVLRRAEMLQELTRMRFSIAVAGSHGKTTVTSLIAFLLEKAGLDPTVVIGGRIKGWESGGKLGKSNILVCEADESDKSFLFLTPHIACITNIDREHLDYYGHSFRALRNGFHSFLLSVPLINGACVLCEEDQVVRALAKVIKRQVLIYGLEKSRKRTQERETQSSLRARNVKLYPFRGEYELIKDGEIMGRIEISLPGLHNVLNSLAACAVAFLLDVPFSIIQEGLKAFSGVERRLEFKGEKRGIKIYDDYAHHPTEIKATLTALRNAYPERRIVGIFQPHRYTRTAYLYKEFGRAFSLIDLLILTEIYPASEKPIPGVSAELIYREAKEEKGENVIFIPDKEKIARDLLSLLREGDVLITLGAGNIWQVGLEILERL</sequence>
<dbReference type="InterPro" id="IPR013221">
    <property type="entry name" value="Mur_ligase_cen"/>
</dbReference>
<dbReference type="InterPro" id="IPR036615">
    <property type="entry name" value="Mur_ligase_C_dom_sf"/>
</dbReference>
<evidence type="ECO:0000256" key="2">
    <source>
        <dbReference type="ARBA" id="ARBA00004752"/>
    </source>
</evidence>
<feature type="binding site" evidence="14">
    <location>
        <begin position="112"/>
        <end position="118"/>
    </location>
    <ligand>
        <name>ATP</name>
        <dbReference type="ChEBI" id="CHEBI:30616"/>
    </ligand>
</feature>
<dbReference type="GO" id="GO:0009252">
    <property type="term" value="P:peptidoglycan biosynthetic process"/>
    <property type="evidence" value="ECO:0007669"/>
    <property type="project" value="UniProtKB-UniRule"/>
</dbReference>
<evidence type="ECO:0000256" key="13">
    <source>
        <dbReference type="ARBA" id="ARBA00047833"/>
    </source>
</evidence>
<dbReference type="SUPFAM" id="SSF51984">
    <property type="entry name" value="MurCD N-terminal domain"/>
    <property type="match status" value="1"/>
</dbReference>
<dbReference type="EMBL" id="DTMQ01000009">
    <property type="protein sequence ID" value="HGE98685.1"/>
    <property type="molecule type" value="Genomic_DNA"/>
</dbReference>
<evidence type="ECO:0000313" key="18">
    <source>
        <dbReference type="EMBL" id="HGE98685.1"/>
    </source>
</evidence>
<dbReference type="InterPro" id="IPR005758">
    <property type="entry name" value="UDP-N-AcMur_Ala_ligase_MurC"/>
</dbReference>
<dbReference type="InterPro" id="IPR004101">
    <property type="entry name" value="Mur_ligase_C"/>
</dbReference>
<dbReference type="Gene3D" id="3.40.50.720">
    <property type="entry name" value="NAD(P)-binding Rossmann-like Domain"/>
    <property type="match status" value="1"/>
</dbReference>
<evidence type="ECO:0000256" key="10">
    <source>
        <dbReference type="ARBA" id="ARBA00022984"/>
    </source>
</evidence>
<dbReference type="InterPro" id="IPR000713">
    <property type="entry name" value="Mur_ligase_N"/>
</dbReference>
<evidence type="ECO:0000259" key="15">
    <source>
        <dbReference type="Pfam" id="PF01225"/>
    </source>
</evidence>
<dbReference type="GO" id="GO:0051301">
    <property type="term" value="P:cell division"/>
    <property type="evidence" value="ECO:0007669"/>
    <property type="project" value="UniProtKB-KW"/>
</dbReference>